<keyword evidence="5" id="KW-0238">DNA-binding</keyword>
<dbReference type="InterPro" id="IPR011006">
    <property type="entry name" value="CheY-like_superfamily"/>
</dbReference>
<evidence type="ECO:0000256" key="1">
    <source>
        <dbReference type="ARBA" id="ARBA00022553"/>
    </source>
</evidence>
<evidence type="ECO:0000313" key="5">
    <source>
        <dbReference type="EMBL" id="NIJ52527.1"/>
    </source>
</evidence>
<dbReference type="GO" id="GO:0003677">
    <property type="term" value="F:DNA binding"/>
    <property type="evidence" value="ECO:0007669"/>
    <property type="project" value="UniProtKB-KW"/>
</dbReference>
<evidence type="ECO:0000313" key="6">
    <source>
        <dbReference type="Proteomes" id="UP001179181"/>
    </source>
</evidence>
<keyword evidence="2" id="KW-0902">Two-component regulatory system</keyword>
<comment type="caution">
    <text evidence="5">The sequence shown here is derived from an EMBL/GenBank/DDBJ whole genome shotgun (WGS) entry which is preliminary data.</text>
</comment>
<dbReference type="PANTHER" id="PTHR44591:SF14">
    <property type="entry name" value="PROTEIN PILG"/>
    <property type="match status" value="1"/>
</dbReference>
<evidence type="ECO:0000256" key="3">
    <source>
        <dbReference type="PROSITE-ProRule" id="PRU00169"/>
    </source>
</evidence>
<protein>
    <submittedName>
        <fullName evidence="5">DNA-binding response OmpR family regulator</fullName>
    </submittedName>
</protein>
<sequence length="129" mass="14360">MGNSKLAVMIDDDTDDHEILSMALQELDPNLSCLFFSDCESAVAHFKNGSATPPGYVFLDLHLPRVDSDQCLLHLQQLKAFDNPSIIIYSGSIPEQWHTRLDQLGVDKYIKKTGSIPELIDSIQSVIKS</sequence>
<dbReference type="Proteomes" id="UP001179181">
    <property type="component" value="Unassembled WGS sequence"/>
</dbReference>
<dbReference type="PANTHER" id="PTHR44591">
    <property type="entry name" value="STRESS RESPONSE REGULATOR PROTEIN 1"/>
    <property type="match status" value="1"/>
</dbReference>
<dbReference type="InterPro" id="IPR001789">
    <property type="entry name" value="Sig_transdc_resp-reg_receiver"/>
</dbReference>
<dbReference type="CDD" id="cd00156">
    <property type="entry name" value="REC"/>
    <property type="match status" value="1"/>
</dbReference>
<evidence type="ECO:0000259" key="4">
    <source>
        <dbReference type="PROSITE" id="PS50110"/>
    </source>
</evidence>
<keyword evidence="1 3" id="KW-0597">Phosphoprotein</keyword>
<dbReference type="Pfam" id="PF00072">
    <property type="entry name" value="Response_reg"/>
    <property type="match status" value="1"/>
</dbReference>
<keyword evidence="6" id="KW-1185">Reference proteome</keyword>
<gene>
    <name evidence="5" type="ORF">FHS68_001697</name>
</gene>
<dbReference type="SMART" id="SM00448">
    <property type="entry name" value="REC"/>
    <property type="match status" value="1"/>
</dbReference>
<organism evidence="5 6">
    <name type="scientific">Dyadobacter arcticus</name>
    <dbReference type="NCBI Taxonomy" id="1078754"/>
    <lineage>
        <taxon>Bacteria</taxon>
        <taxon>Pseudomonadati</taxon>
        <taxon>Bacteroidota</taxon>
        <taxon>Cytophagia</taxon>
        <taxon>Cytophagales</taxon>
        <taxon>Spirosomataceae</taxon>
        <taxon>Dyadobacter</taxon>
    </lineage>
</organism>
<evidence type="ECO:0000256" key="2">
    <source>
        <dbReference type="ARBA" id="ARBA00023012"/>
    </source>
</evidence>
<name>A0ABX0UHY6_9BACT</name>
<feature type="domain" description="Response regulatory" evidence="4">
    <location>
        <begin position="6"/>
        <end position="127"/>
    </location>
</feature>
<proteinExistence type="predicted"/>
<dbReference type="RefSeq" id="WP_167269064.1">
    <property type="nucleotide sequence ID" value="NZ_JAASQJ010000002.1"/>
</dbReference>
<dbReference type="PROSITE" id="PS50110">
    <property type="entry name" value="RESPONSE_REGULATORY"/>
    <property type="match status" value="1"/>
</dbReference>
<feature type="modified residue" description="4-aspartylphosphate" evidence="3">
    <location>
        <position position="60"/>
    </location>
</feature>
<dbReference type="InterPro" id="IPR050595">
    <property type="entry name" value="Bact_response_regulator"/>
</dbReference>
<dbReference type="Gene3D" id="3.40.50.2300">
    <property type="match status" value="1"/>
</dbReference>
<dbReference type="EMBL" id="JAASQJ010000002">
    <property type="protein sequence ID" value="NIJ52527.1"/>
    <property type="molecule type" value="Genomic_DNA"/>
</dbReference>
<accession>A0ABX0UHY6</accession>
<dbReference type="SUPFAM" id="SSF52172">
    <property type="entry name" value="CheY-like"/>
    <property type="match status" value="1"/>
</dbReference>
<reference evidence="5 6" key="1">
    <citation type="submission" date="2020-03" db="EMBL/GenBank/DDBJ databases">
        <title>Genomic Encyclopedia of Type Strains, Phase IV (KMG-IV): sequencing the most valuable type-strain genomes for metagenomic binning, comparative biology and taxonomic classification.</title>
        <authorList>
            <person name="Goeker M."/>
        </authorList>
    </citation>
    <scope>NUCLEOTIDE SEQUENCE [LARGE SCALE GENOMIC DNA]</scope>
    <source>
        <strain evidence="5 6">DSM 102865</strain>
    </source>
</reference>